<dbReference type="EMBL" id="QJPH01000255">
    <property type="protein sequence ID" value="PZN81775.1"/>
    <property type="molecule type" value="Genomic_DNA"/>
</dbReference>
<gene>
    <name evidence="2" type="ORF">DM484_07665</name>
</gene>
<evidence type="ECO:0000313" key="2">
    <source>
        <dbReference type="EMBL" id="PZN81775.1"/>
    </source>
</evidence>
<feature type="domain" description="PIN" evidence="1">
    <location>
        <begin position="4"/>
        <end position="123"/>
    </location>
</feature>
<comment type="caution">
    <text evidence="2">The sequence shown here is derived from an EMBL/GenBank/DDBJ whole genome shotgun (WGS) entry which is preliminary data.</text>
</comment>
<evidence type="ECO:0000259" key="1">
    <source>
        <dbReference type="Pfam" id="PF01850"/>
    </source>
</evidence>
<name>A0A2W4RCJ3_9GAMM</name>
<dbReference type="Proteomes" id="UP000249396">
    <property type="component" value="Unassembled WGS sequence"/>
</dbReference>
<dbReference type="CDD" id="cd18683">
    <property type="entry name" value="PIN_VapC-like"/>
    <property type="match status" value="1"/>
</dbReference>
<dbReference type="Gene3D" id="3.40.50.1010">
    <property type="entry name" value="5'-nuclease"/>
    <property type="match status" value="1"/>
</dbReference>
<reference evidence="2 3" key="1">
    <citation type="journal article" date="2018" name="Aquat. Microb. Ecol.">
        <title>Gammaproteobacterial methanotrophs dominate.</title>
        <authorList>
            <person name="Rissanen A.J."/>
            <person name="Saarenheimo J."/>
            <person name="Tiirola M."/>
            <person name="Peura S."/>
            <person name="Aalto S.L."/>
            <person name="Karvinen A."/>
            <person name="Nykanen H."/>
        </authorList>
    </citation>
    <scope>NUCLEOTIDE SEQUENCE [LARGE SCALE GENOMIC DNA]</scope>
    <source>
        <strain evidence="2">AMbin10</strain>
    </source>
</reference>
<accession>A0A2W4RCJ3</accession>
<sequence>MKAVDTNVLARFFINDPDDAEAALQKPAAVVVLSQPVFVPITVTLEFEWVMLGFYELPRADIERVFLALCGLENVTLEDRELVLSSLTAYGQGLDFADALHLARSSHCPALVSFDQRLQKRAKAAGLSPIVEMPG</sequence>
<evidence type="ECO:0000313" key="3">
    <source>
        <dbReference type="Proteomes" id="UP000249396"/>
    </source>
</evidence>
<dbReference type="Pfam" id="PF01850">
    <property type="entry name" value="PIN"/>
    <property type="match status" value="1"/>
</dbReference>
<proteinExistence type="predicted"/>
<dbReference type="SUPFAM" id="SSF88723">
    <property type="entry name" value="PIN domain-like"/>
    <property type="match status" value="1"/>
</dbReference>
<dbReference type="InterPro" id="IPR029060">
    <property type="entry name" value="PIN-like_dom_sf"/>
</dbReference>
<dbReference type="InterPro" id="IPR002716">
    <property type="entry name" value="PIN_dom"/>
</dbReference>
<dbReference type="AlphaFoldDB" id="A0A2W4RCJ3"/>
<organism evidence="2 3">
    <name type="scientific">Candidatus Methylumidiphilus alinenensis</name>
    <dbReference type="NCBI Taxonomy" id="2202197"/>
    <lineage>
        <taxon>Bacteria</taxon>
        <taxon>Pseudomonadati</taxon>
        <taxon>Pseudomonadota</taxon>
        <taxon>Gammaproteobacteria</taxon>
        <taxon>Methylococcales</taxon>
        <taxon>Candidatus Methylumidiphilus</taxon>
    </lineage>
</organism>
<protein>
    <submittedName>
        <fullName evidence="2">Nucleotide-binding protein</fullName>
    </submittedName>
</protein>